<sequence>MGKGAKRRAHLLSMTGKDVGTLPPSLFELGGQVALPTLRFLQFEAFQLPHRHGRACPGHPRLSTRHEERGCPGQARA</sequence>
<reference evidence="2 3" key="1">
    <citation type="submission" date="2019-03" db="EMBL/GenBank/DDBJ databases">
        <title>Bradyrhizobium strains diversity isolated from Chamaecrista fasciculata.</title>
        <authorList>
            <person name="Urquiaga M.C.O."/>
            <person name="Hungria M."/>
            <person name="Delamuta J.R.M."/>
        </authorList>
    </citation>
    <scope>NUCLEOTIDE SEQUENCE [LARGE SCALE GENOMIC DNA]</scope>
    <source>
        <strain evidence="2 3">CNPSo 3424</strain>
    </source>
</reference>
<comment type="caution">
    <text evidence="2">The sequence shown here is derived from an EMBL/GenBank/DDBJ whole genome shotgun (WGS) entry which is preliminary data.</text>
</comment>
<name>A0A4Y9LB67_9BRAD</name>
<dbReference type="EMBL" id="SPQU01000003">
    <property type="protein sequence ID" value="TFV40830.1"/>
    <property type="molecule type" value="Genomic_DNA"/>
</dbReference>
<feature type="region of interest" description="Disordered" evidence="1">
    <location>
        <begin position="53"/>
        <end position="77"/>
    </location>
</feature>
<proteinExistence type="predicted"/>
<dbReference type="OrthoDB" id="8256539at2"/>
<organism evidence="2 3">
    <name type="scientific">Bradyrhizobium frederickii</name>
    <dbReference type="NCBI Taxonomy" id="2560054"/>
    <lineage>
        <taxon>Bacteria</taxon>
        <taxon>Pseudomonadati</taxon>
        <taxon>Pseudomonadota</taxon>
        <taxon>Alphaproteobacteria</taxon>
        <taxon>Hyphomicrobiales</taxon>
        <taxon>Nitrobacteraceae</taxon>
        <taxon>Bradyrhizobium</taxon>
    </lineage>
</organism>
<evidence type="ECO:0000313" key="3">
    <source>
        <dbReference type="Proteomes" id="UP000298225"/>
    </source>
</evidence>
<protein>
    <submittedName>
        <fullName evidence="2">Uncharacterized protein</fullName>
    </submittedName>
</protein>
<evidence type="ECO:0000313" key="2">
    <source>
        <dbReference type="EMBL" id="TFV40830.1"/>
    </source>
</evidence>
<dbReference type="AlphaFoldDB" id="A0A4Y9LB67"/>
<gene>
    <name evidence="2" type="ORF">E4K66_08300</name>
</gene>
<keyword evidence="3" id="KW-1185">Reference proteome</keyword>
<accession>A0A4Y9LB67</accession>
<evidence type="ECO:0000256" key="1">
    <source>
        <dbReference type="SAM" id="MobiDB-lite"/>
    </source>
</evidence>
<dbReference type="Proteomes" id="UP000298225">
    <property type="component" value="Unassembled WGS sequence"/>
</dbReference>